<keyword evidence="2" id="KW-1185">Reference proteome</keyword>
<sequence>MKEGKPSEKRNPAIRMQDSSKTINKLKSIDTCSTKTVTVNKDAMPPTTSNSGKLIVNINYKTISLFDHYFIYVNNTLNSALFDDLIGVLQIVFDSPFIFC</sequence>
<organism evidence="1 2">
    <name type="scientific">Edhazardia aedis (strain USNM 41457)</name>
    <name type="common">Microsporidian parasite</name>
    <dbReference type="NCBI Taxonomy" id="1003232"/>
    <lineage>
        <taxon>Eukaryota</taxon>
        <taxon>Fungi</taxon>
        <taxon>Fungi incertae sedis</taxon>
        <taxon>Microsporidia</taxon>
        <taxon>Edhazardia</taxon>
    </lineage>
</organism>
<accession>J9DPL9</accession>
<name>J9DPL9_EDHAE</name>
<evidence type="ECO:0000313" key="1">
    <source>
        <dbReference type="EMBL" id="EJW03302.1"/>
    </source>
</evidence>
<dbReference type="EMBL" id="AFBI03000002">
    <property type="protein sequence ID" value="EJW03302.1"/>
    <property type="molecule type" value="Genomic_DNA"/>
</dbReference>
<comment type="caution">
    <text evidence="1">The sequence shown here is derived from an EMBL/GenBank/DDBJ whole genome shotgun (WGS) entry which is preliminary data.</text>
</comment>
<dbReference type="HOGENOM" id="CLU_2306053_0_0_1"/>
<proteinExistence type="predicted"/>
<reference evidence="1 2" key="1">
    <citation type="submission" date="2011-08" db="EMBL/GenBank/DDBJ databases">
        <authorList>
            <person name="Liu Z.J."/>
            <person name="Shi F.L."/>
            <person name="Lu J.Q."/>
            <person name="Li M."/>
            <person name="Wang Z.L."/>
        </authorList>
    </citation>
    <scope>NUCLEOTIDE SEQUENCE [LARGE SCALE GENOMIC DNA]</scope>
    <source>
        <strain evidence="1 2">USNM 41457</strain>
    </source>
</reference>
<protein>
    <submittedName>
        <fullName evidence="1">Uncharacterized protein</fullName>
    </submittedName>
</protein>
<dbReference type="Proteomes" id="UP000003163">
    <property type="component" value="Unassembled WGS sequence"/>
</dbReference>
<reference evidence="2" key="2">
    <citation type="submission" date="2015-07" db="EMBL/GenBank/DDBJ databases">
        <title>Contrasting host-pathogen interactions and genome evolution in two generalist and specialist microsporidian pathogens of mosquitoes.</title>
        <authorList>
            <consortium name="The Broad Institute Genomics Platform"/>
            <consortium name="The Broad Institute Genome Sequencing Center for Infectious Disease"/>
            <person name="Cuomo C.A."/>
            <person name="Sanscrainte N.D."/>
            <person name="Goldberg J.M."/>
            <person name="Heiman D."/>
            <person name="Young S."/>
            <person name="Zeng Q."/>
            <person name="Becnel J.J."/>
            <person name="Birren B.W."/>
        </authorList>
    </citation>
    <scope>NUCLEOTIDE SEQUENCE [LARGE SCALE GENOMIC DNA]</scope>
    <source>
        <strain evidence="2">USNM 41457</strain>
    </source>
</reference>
<dbReference type="InParanoid" id="J9DPL9"/>
<evidence type="ECO:0000313" key="2">
    <source>
        <dbReference type="Proteomes" id="UP000003163"/>
    </source>
</evidence>
<dbReference type="VEuPathDB" id="MicrosporidiaDB:EDEG_00211"/>
<dbReference type="AlphaFoldDB" id="J9DPL9"/>
<gene>
    <name evidence="1" type="ORF">EDEG_00211</name>
</gene>